<feature type="domain" description="NACHT" evidence="3">
    <location>
        <begin position="445"/>
        <end position="552"/>
    </location>
</feature>
<dbReference type="eggNOG" id="ENOG502SUN7">
    <property type="taxonomic scope" value="Eukaryota"/>
</dbReference>
<name>G0RSR3_HYPJQ</name>
<keyword evidence="1" id="KW-0677">Repeat</keyword>
<dbReference type="SUPFAM" id="SSF48452">
    <property type="entry name" value="TPR-like"/>
    <property type="match status" value="2"/>
</dbReference>
<dbReference type="KEGG" id="tre:TRIREDRAFT_110712"/>
<evidence type="ECO:0000256" key="2">
    <source>
        <dbReference type="SAM" id="MobiDB-lite"/>
    </source>
</evidence>
<dbReference type="InterPro" id="IPR007111">
    <property type="entry name" value="NACHT_NTPase"/>
</dbReference>
<organism evidence="5">
    <name type="scientific">Hypocrea jecorina (strain QM6a)</name>
    <name type="common">Trichoderma reesei</name>
    <dbReference type="NCBI Taxonomy" id="431241"/>
    <lineage>
        <taxon>Eukaryota</taxon>
        <taxon>Fungi</taxon>
        <taxon>Dikarya</taxon>
        <taxon>Ascomycota</taxon>
        <taxon>Pezizomycotina</taxon>
        <taxon>Sordariomycetes</taxon>
        <taxon>Hypocreomycetidae</taxon>
        <taxon>Hypocreales</taxon>
        <taxon>Hypocreaceae</taxon>
        <taxon>Trichoderma</taxon>
    </lineage>
</organism>
<dbReference type="EMBL" id="GL985077">
    <property type="protein sequence ID" value="EGR45656.1"/>
    <property type="molecule type" value="Genomic_DNA"/>
</dbReference>
<evidence type="ECO:0000259" key="3">
    <source>
        <dbReference type="PROSITE" id="PS50837"/>
    </source>
</evidence>
<dbReference type="SMART" id="SM00028">
    <property type="entry name" value="TPR"/>
    <property type="match status" value="6"/>
</dbReference>
<evidence type="ECO:0000313" key="4">
    <source>
        <dbReference type="EMBL" id="EGR45656.1"/>
    </source>
</evidence>
<dbReference type="InterPro" id="IPR019734">
    <property type="entry name" value="TPR_rpt"/>
</dbReference>
<dbReference type="OrthoDB" id="1658288at2759"/>
<accession>G0RSR3</accession>
<feature type="region of interest" description="Disordered" evidence="2">
    <location>
        <begin position="1400"/>
        <end position="1439"/>
    </location>
</feature>
<sequence>MASELDRCENNNNNNAPWGCRGYGAATDIYNCIVSYTGEADRDTLNETLVGTSAAWSLGLEFESSVRDVIDVACLNATDWGHWAINSLFDAVVNEQINRCACDLVGGLLSFIGIMFMTRTTLEVNGQDYRTSVCPYILWIGKLSSYRDSNIYQLPNRLGGSSGNANRAFHKPSSPAAAGGVMSPEQIVITEAKSLFLQLSSGGQLFKDCVSQARSVSHLVQYVEGENRKYKRKSSTRLLETFQKNTEGLQSLSSVIELAVQAKADCLCPLWAPVKFILQVSKSHSLVVRSITAMVQVLTENLSRIELYQNLRNDPDMQRELLRIFNDVTSLCVKALAFFQRRTLVRIWKLIVNPPGKDFQNFIDQLKSDMQGVHNAAVAIELAKQHEYRREQDRLTIINSLGATNVREVHQRKVKAKAPNTCEWFLSNPTFVAWESSSSQEASERFLFISGKSGCGKSILAASIIETFKQQKKETMYFYFSGLETSRQDADSLVRWFLLDVLPSTTDETVQMIKLLFAKGNPTSSELRRALSIIMATLPTPLYLVIDGIDEVQGQVGDLFVQLRGIIDKSPLTKVILIGRPHAFERQASAYWIRISNELLQADIRTFIATETQRSALLQQPNIHERVIKELLEKADGMFLWARLSINELCGAYSQDDVKQILKRLPLGMENAFNRILQEIVTSSGETEIQRAKYILTILVVSARALELRELQHACAVATQMNQDEFEREPLDAYKGPDPATMFLRSCRGLISIENGIVGLVHLTAREYLVRPAVQWDSRISILRVDAAAAHGFLANVCLETITGSGFEWFRQREGLFIPQSLEYPPLFSYAIKFMAYHFNRWEDTDPVTAARIESFFVTHGISWVELLVVSCFAAGQNTVTTREFLDIAAWLTDDPIDGRKKMSMLIEQVKQKCEEYDGNHWQSQRLHLLGNVFRFVAEVDLTASRRNMSPSQGNTTFARRSPITMVQEDLSQVVHLLAEHASLSLPKQGDLVTKLGKLFRKGQAKNLLSPFDLLFRLFKSKINNFPTILLFGFGELSRSLQRPHNALEIFNTVLSRLGDDEEELKYKVWELIGRAYSSLKDYERAYHAHHTAWTGRRNMFGPKHKDIASSAHLMGISLYRQKNYAEAEAHMRQSLSMEMELFGLKHKETALSMYWLGLAILRQTRYPEAEVCFQQSSSMMVAAYGKQHRFTAASIENVGHSLFCQARCLSALGQTLYEQKKFMQAEEQFRRSRKLMAQDGLDLGDRKAQLTSLLLAQTLCHQGKFANAESVLRSSFAISPRNMKADGLEFAALLWLARVLHYQQKNCEADSILNALLPPRGQKGNFYHEYALTIVFFLGRIFNAQERYAEAESILRQVVVEEYRSMNGSATTCSTAVSETFQERVSYEHDIDAELAEEMDHGSEAAEEEQEKFGGTQNDEGGSDIATESEAEADHGKDSGFSEIWDHCNIHHIFKEYDTTGRHLERQGKVAEAEEVYQLLKCTTGQERQGKEAIPEEPHWLLKLAGDAAPSLMTKLTTFSLNNKKTKLSTKRDVETCILSASFIPAEGLLVAPLGIYLLAIQSRGFMPGASCY</sequence>
<reference evidence="4 5" key="1">
    <citation type="journal article" date="2008" name="Nat. Biotechnol.">
        <title>Genome sequencing and analysis of the biomass-degrading fungus Trichoderma reesei (syn. Hypocrea jecorina).</title>
        <authorList>
            <person name="Martinez D."/>
            <person name="Berka R.M."/>
            <person name="Henrissat B."/>
            <person name="Saloheimo M."/>
            <person name="Arvas M."/>
            <person name="Baker S.E."/>
            <person name="Chapman J."/>
            <person name="Chertkov O."/>
            <person name="Coutinho P.M."/>
            <person name="Cullen D."/>
            <person name="Danchin E.G."/>
            <person name="Grigoriev I.V."/>
            <person name="Harris P."/>
            <person name="Jackson M."/>
            <person name="Kubicek C.P."/>
            <person name="Han C.S."/>
            <person name="Ho I."/>
            <person name="Larrondo L.F."/>
            <person name="de Leon A.L."/>
            <person name="Magnuson J.K."/>
            <person name="Merino S."/>
            <person name="Misra M."/>
            <person name="Nelson B."/>
            <person name="Putnam N."/>
            <person name="Robbertse B."/>
            <person name="Salamov A.A."/>
            <person name="Schmoll M."/>
            <person name="Terry A."/>
            <person name="Thayer N."/>
            <person name="Westerholm-Parvinen A."/>
            <person name="Schoch C.L."/>
            <person name="Yao J."/>
            <person name="Barabote R."/>
            <person name="Nelson M.A."/>
            <person name="Detter C."/>
            <person name="Bruce D."/>
            <person name="Kuske C.R."/>
            <person name="Xie G."/>
            <person name="Richardson P."/>
            <person name="Rokhsar D.S."/>
            <person name="Lucas S.M."/>
            <person name="Rubin E.M."/>
            <person name="Dunn-Coleman N."/>
            <person name="Ward M."/>
            <person name="Brettin T.S."/>
        </authorList>
    </citation>
    <scope>NUCLEOTIDE SEQUENCE [LARGE SCALE GENOMIC DNA]</scope>
    <source>
        <strain evidence="4 5">QM6a</strain>
    </source>
</reference>
<dbReference type="PANTHER" id="PTHR10039">
    <property type="entry name" value="AMELOGENIN"/>
    <property type="match status" value="1"/>
</dbReference>
<dbReference type="InterPro" id="IPR011990">
    <property type="entry name" value="TPR-like_helical_dom_sf"/>
</dbReference>
<dbReference type="RefSeq" id="XP_006968294.1">
    <property type="nucleotide sequence ID" value="XM_006968232.1"/>
</dbReference>
<dbReference type="Pfam" id="PF24883">
    <property type="entry name" value="NPHP3_N"/>
    <property type="match status" value="1"/>
</dbReference>
<dbReference type="InterPro" id="IPR056884">
    <property type="entry name" value="NPHP3-like_N"/>
</dbReference>
<dbReference type="PANTHER" id="PTHR10039:SF17">
    <property type="entry name" value="FUNGAL STAND N-TERMINAL GOODBYE DOMAIN-CONTAINING PROTEIN-RELATED"/>
    <property type="match status" value="1"/>
</dbReference>
<dbReference type="VEuPathDB" id="FungiDB:TRIREDRAFT_110712"/>
<dbReference type="PROSITE" id="PS50837">
    <property type="entry name" value="NACHT"/>
    <property type="match status" value="1"/>
</dbReference>
<evidence type="ECO:0000256" key="1">
    <source>
        <dbReference type="ARBA" id="ARBA00022737"/>
    </source>
</evidence>
<dbReference type="SUPFAM" id="SSF52540">
    <property type="entry name" value="P-loop containing nucleoside triphosphate hydrolases"/>
    <property type="match status" value="1"/>
</dbReference>
<dbReference type="InterPro" id="IPR027417">
    <property type="entry name" value="P-loop_NTPase"/>
</dbReference>
<dbReference type="STRING" id="431241.G0RSR3"/>
<dbReference type="HOGENOM" id="CLU_245379_0_0_1"/>
<dbReference type="InterPro" id="IPR056125">
    <property type="entry name" value="DUF7708"/>
</dbReference>
<keyword evidence="5" id="KW-1185">Reference proteome</keyword>
<dbReference type="Gene3D" id="3.40.50.300">
    <property type="entry name" value="P-loop containing nucleotide triphosphate hydrolases"/>
    <property type="match status" value="1"/>
</dbReference>
<dbReference type="Pfam" id="PF24809">
    <property type="entry name" value="DUF7708"/>
    <property type="match status" value="1"/>
</dbReference>
<gene>
    <name evidence="4" type="ORF">TRIREDRAFT_110712</name>
</gene>
<evidence type="ECO:0000313" key="5">
    <source>
        <dbReference type="Proteomes" id="UP000008984"/>
    </source>
</evidence>
<dbReference type="Gene3D" id="1.25.40.10">
    <property type="entry name" value="Tetratricopeptide repeat domain"/>
    <property type="match status" value="2"/>
</dbReference>
<protein>
    <submittedName>
        <fullName evidence="4">Predicted protein</fullName>
    </submittedName>
</protein>
<dbReference type="Proteomes" id="UP000008984">
    <property type="component" value="Unassembled WGS sequence"/>
</dbReference>
<dbReference type="GeneID" id="18482167"/>
<dbReference type="Pfam" id="PF13424">
    <property type="entry name" value="TPR_12"/>
    <property type="match status" value="1"/>
</dbReference>
<proteinExistence type="predicted"/>